<keyword evidence="1" id="KW-1133">Transmembrane helix</keyword>
<organism evidence="2 3">
    <name type="scientific">Nocardia rhizosphaerihabitans</name>
    <dbReference type="NCBI Taxonomy" id="1691570"/>
    <lineage>
        <taxon>Bacteria</taxon>
        <taxon>Bacillati</taxon>
        <taxon>Actinomycetota</taxon>
        <taxon>Actinomycetes</taxon>
        <taxon>Mycobacteriales</taxon>
        <taxon>Nocardiaceae</taxon>
        <taxon>Nocardia</taxon>
    </lineage>
</organism>
<evidence type="ECO:0000313" key="3">
    <source>
        <dbReference type="Proteomes" id="UP000658127"/>
    </source>
</evidence>
<dbReference type="Proteomes" id="UP000658127">
    <property type="component" value="Unassembled WGS sequence"/>
</dbReference>
<evidence type="ECO:0000256" key="1">
    <source>
        <dbReference type="SAM" id="Phobius"/>
    </source>
</evidence>
<dbReference type="EMBL" id="BMNE01000003">
    <property type="protein sequence ID" value="GGN79357.1"/>
    <property type="molecule type" value="Genomic_DNA"/>
</dbReference>
<feature type="transmembrane region" description="Helical" evidence="1">
    <location>
        <begin position="51"/>
        <end position="70"/>
    </location>
</feature>
<keyword evidence="3" id="KW-1185">Reference proteome</keyword>
<feature type="transmembrane region" description="Helical" evidence="1">
    <location>
        <begin position="15"/>
        <end position="39"/>
    </location>
</feature>
<keyword evidence="1" id="KW-0812">Transmembrane</keyword>
<sequence>MISTYRQRLDPRRSVLYLTAGLLATWAFAGALGLITGALVLDPEAQDRQPWQSPILAGVSLALVVGLHRTNLTTLKRER</sequence>
<proteinExistence type="predicted"/>
<protein>
    <submittedName>
        <fullName evidence="2">Uncharacterized protein</fullName>
    </submittedName>
</protein>
<comment type="caution">
    <text evidence="2">The sequence shown here is derived from an EMBL/GenBank/DDBJ whole genome shotgun (WGS) entry which is preliminary data.</text>
</comment>
<reference evidence="3" key="1">
    <citation type="journal article" date="2019" name="Int. J. Syst. Evol. Microbiol.">
        <title>The Global Catalogue of Microorganisms (GCM) 10K type strain sequencing project: providing services to taxonomists for standard genome sequencing and annotation.</title>
        <authorList>
            <consortium name="The Broad Institute Genomics Platform"/>
            <consortium name="The Broad Institute Genome Sequencing Center for Infectious Disease"/>
            <person name="Wu L."/>
            <person name="Ma J."/>
        </authorList>
    </citation>
    <scope>NUCLEOTIDE SEQUENCE [LARGE SCALE GENOMIC DNA]</scope>
    <source>
        <strain evidence="3">CGMCC 4.7329</strain>
    </source>
</reference>
<dbReference type="RefSeq" id="WP_189027951.1">
    <property type="nucleotide sequence ID" value="NZ_BMNE01000003.1"/>
</dbReference>
<keyword evidence="1" id="KW-0472">Membrane</keyword>
<accession>A0ABQ2KDP3</accession>
<evidence type="ECO:0000313" key="2">
    <source>
        <dbReference type="EMBL" id="GGN79357.1"/>
    </source>
</evidence>
<gene>
    <name evidence="2" type="ORF">GCM10011610_27720</name>
</gene>
<name>A0ABQ2KDP3_9NOCA</name>